<protein>
    <submittedName>
        <fullName evidence="6">APC family permease</fullName>
    </submittedName>
</protein>
<sequence>MVKLRRELTARDQILFGMAGAIGTGILFSPIGMAAVAGPGVIVAWLIGAIFYTFIGLTLVELSMEFPEAGGPSRYSLYSHGKATNMLNAFGDVFWYLFIPPIEALATVEGLNYFYPHFLNAHGNPTTLGALGAVVMMLLFLPLNYYGIKVMQQANRYVGLIKLVLLAVVGLAFLTIGHFGNLSHYGGFAPFGVTGILAAVPLGMFAFGGIRVIPDYAEETTSPEALGRSILWTILGQTILYLLFATAFVVALSWSHVHLATGDWAGLDKLPGNPFVVIASHPVIAWLLVLTLIVAVLSPFVTGYIDQGSGARVVLAMARSGLVPARFKELNQRYAVPTWAILAFTVVGVVIAFLFAPVPSIYALTNDAVVAGYLGFAANPVAMLALRRQGRKGFFRRPALVANLGFMGAALIVYWSGWPSVPYSAILVALASIIFGIIYKVTEFKNAWWYIAYMAFLVLMTYIGSVGALKLINFYLGSAIVVVVSLAVFLPWGVASRLSNEDSETLQAQFAQDA</sequence>
<evidence type="ECO:0000313" key="7">
    <source>
        <dbReference type="Proteomes" id="UP000533476"/>
    </source>
</evidence>
<feature type="transmembrane region" description="Helical" evidence="5">
    <location>
        <begin position="160"/>
        <end position="179"/>
    </location>
</feature>
<evidence type="ECO:0000256" key="2">
    <source>
        <dbReference type="ARBA" id="ARBA00022692"/>
    </source>
</evidence>
<feature type="transmembrane region" description="Helical" evidence="5">
    <location>
        <begin position="85"/>
        <end position="108"/>
    </location>
</feature>
<accession>A0A7Y0L175</accession>
<dbReference type="GO" id="GO:0022857">
    <property type="term" value="F:transmembrane transporter activity"/>
    <property type="evidence" value="ECO:0007669"/>
    <property type="project" value="InterPro"/>
</dbReference>
<feature type="transmembrane region" description="Helical" evidence="5">
    <location>
        <begin position="128"/>
        <end position="148"/>
    </location>
</feature>
<evidence type="ECO:0000313" key="6">
    <source>
        <dbReference type="EMBL" id="NMP21419.1"/>
    </source>
</evidence>
<dbReference type="Pfam" id="PF13520">
    <property type="entry name" value="AA_permease_2"/>
    <property type="match status" value="1"/>
</dbReference>
<dbReference type="Proteomes" id="UP000533476">
    <property type="component" value="Unassembled WGS sequence"/>
</dbReference>
<evidence type="ECO:0000256" key="4">
    <source>
        <dbReference type="ARBA" id="ARBA00023136"/>
    </source>
</evidence>
<keyword evidence="7" id="KW-1185">Reference proteome</keyword>
<dbReference type="PANTHER" id="PTHR47547:SF1">
    <property type="entry name" value="ASPARTATE-PROTON SYMPORTER"/>
    <property type="match status" value="1"/>
</dbReference>
<evidence type="ECO:0000256" key="1">
    <source>
        <dbReference type="ARBA" id="ARBA00004141"/>
    </source>
</evidence>
<keyword evidence="2 5" id="KW-0812">Transmembrane</keyword>
<feature type="transmembrane region" description="Helical" evidence="5">
    <location>
        <begin position="185"/>
        <end position="210"/>
    </location>
</feature>
<comment type="caution">
    <text evidence="6">The sequence shown here is derived from an EMBL/GenBank/DDBJ whole genome shotgun (WGS) entry which is preliminary data.</text>
</comment>
<organism evidence="6 7">
    <name type="scientific">Sulfobacillus harzensis</name>
    <dbReference type="NCBI Taxonomy" id="2729629"/>
    <lineage>
        <taxon>Bacteria</taxon>
        <taxon>Bacillati</taxon>
        <taxon>Bacillota</taxon>
        <taxon>Clostridia</taxon>
        <taxon>Eubacteriales</taxon>
        <taxon>Clostridiales Family XVII. Incertae Sedis</taxon>
        <taxon>Sulfobacillus</taxon>
    </lineage>
</organism>
<name>A0A7Y0L175_9FIRM</name>
<reference evidence="6 7" key="1">
    <citation type="submission" date="2020-04" db="EMBL/GenBank/DDBJ databases">
        <authorList>
            <person name="Zhang R."/>
            <person name="Schippers A."/>
        </authorList>
    </citation>
    <scope>NUCLEOTIDE SEQUENCE [LARGE SCALE GENOMIC DNA]</scope>
    <source>
        <strain evidence="6 7">DSM 109850</strain>
    </source>
</reference>
<feature type="transmembrane region" description="Helical" evidence="5">
    <location>
        <begin position="42"/>
        <end position="64"/>
    </location>
</feature>
<feature type="transmembrane region" description="Helical" evidence="5">
    <location>
        <begin position="230"/>
        <end position="255"/>
    </location>
</feature>
<feature type="transmembrane region" description="Helical" evidence="5">
    <location>
        <begin position="448"/>
        <end position="468"/>
    </location>
</feature>
<feature type="transmembrane region" description="Helical" evidence="5">
    <location>
        <begin position="423"/>
        <end position="441"/>
    </location>
</feature>
<evidence type="ECO:0000256" key="5">
    <source>
        <dbReference type="SAM" id="Phobius"/>
    </source>
</evidence>
<dbReference type="InterPro" id="IPR002293">
    <property type="entry name" value="AA/rel_permease1"/>
</dbReference>
<dbReference type="AlphaFoldDB" id="A0A7Y0L175"/>
<comment type="subcellular location">
    <subcellularLocation>
        <location evidence="1">Membrane</location>
        <topology evidence="1">Multi-pass membrane protein</topology>
    </subcellularLocation>
</comment>
<feature type="transmembrane region" description="Helical" evidence="5">
    <location>
        <begin position="275"/>
        <end position="297"/>
    </location>
</feature>
<keyword evidence="4 5" id="KW-0472">Membrane</keyword>
<feature type="transmembrane region" description="Helical" evidence="5">
    <location>
        <begin position="14"/>
        <end position="36"/>
    </location>
</feature>
<dbReference type="RefSeq" id="WP_169096749.1">
    <property type="nucleotide sequence ID" value="NZ_JABBVZ010000007.1"/>
</dbReference>
<dbReference type="InterPro" id="IPR052962">
    <property type="entry name" value="AA_Transporter_AGT"/>
</dbReference>
<feature type="transmembrane region" description="Helical" evidence="5">
    <location>
        <begin position="398"/>
        <end position="417"/>
    </location>
</feature>
<feature type="transmembrane region" description="Helical" evidence="5">
    <location>
        <begin position="334"/>
        <end position="356"/>
    </location>
</feature>
<proteinExistence type="predicted"/>
<feature type="transmembrane region" description="Helical" evidence="5">
    <location>
        <begin position="474"/>
        <end position="494"/>
    </location>
</feature>
<dbReference type="PIRSF" id="PIRSF006060">
    <property type="entry name" value="AA_transporter"/>
    <property type="match status" value="1"/>
</dbReference>
<dbReference type="PANTHER" id="PTHR47547">
    <property type="match status" value="1"/>
</dbReference>
<evidence type="ECO:0000256" key="3">
    <source>
        <dbReference type="ARBA" id="ARBA00022989"/>
    </source>
</evidence>
<feature type="transmembrane region" description="Helical" evidence="5">
    <location>
        <begin position="368"/>
        <end position="386"/>
    </location>
</feature>
<keyword evidence="3 5" id="KW-1133">Transmembrane helix</keyword>
<dbReference type="Gene3D" id="1.20.1740.10">
    <property type="entry name" value="Amino acid/polyamine transporter I"/>
    <property type="match status" value="1"/>
</dbReference>
<dbReference type="EMBL" id="JABBVZ010000007">
    <property type="protein sequence ID" value="NMP21419.1"/>
    <property type="molecule type" value="Genomic_DNA"/>
</dbReference>
<dbReference type="GO" id="GO:0016020">
    <property type="term" value="C:membrane"/>
    <property type="evidence" value="ECO:0007669"/>
    <property type="project" value="UniProtKB-SubCell"/>
</dbReference>
<gene>
    <name evidence="6" type="ORF">HIJ39_03480</name>
</gene>